<dbReference type="PROSITE" id="PS50217">
    <property type="entry name" value="BZIP"/>
    <property type="match status" value="1"/>
</dbReference>
<evidence type="ECO:0000256" key="3">
    <source>
        <dbReference type="ARBA" id="ARBA00022991"/>
    </source>
</evidence>
<evidence type="ECO:0000259" key="5">
    <source>
        <dbReference type="PROSITE" id="PS50112"/>
    </source>
</evidence>
<dbReference type="InterPro" id="IPR046347">
    <property type="entry name" value="bZIP_sf"/>
</dbReference>
<evidence type="ECO:0000256" key="2">
    <source>
        <dbReference type="ARBA" id="ARBA00022643"/>
    </source>
</evidence>
<dbReference type="CDD" id="cd00130">
    <property type="entry name" value="PAS"/>
    <property type="match status" value="1"/>
</dbReference>
<name>A8QW56_VAUFR</name>
<feature type="domain" description="BZIP" evidence="6">
    <location>
        <begin position="127"/>
        <end position="171"/>
    </location>
</feature>
<dbReference type="PANTHER" id="PTHR47429:SF2">
    <property type="entry name" value="PROTEIN TWIN LOV 1"/>
    <property type="match status" value="1"/>
</dbReference>
<sequence length="343" mass="39073">MINFTSTHFTPFVPRKYNEREYFQQNCPFNAGVDNNFDFVEFCKLSQALFDVSAVSDSYYPSLDPQSFYPLVNELDCSEYPWTDGPNPSFPPSQLQVESAISQECLNTAYKSDATTATTRRRAQSREEQQQKRRERNKVLARKTRLRKKFLFQGLRNQVMSLYQENLRLKEIVKNHCGINSKKILDDNCLGDMPDIVATCGQEATALIQRSDFTLMKALYSSQPSFCVTNPLVPDCPIVFASDSFIKITGYSREQVLGRNCRFLQGPDTDPDAVRILRKGIVEGKDTDVTILNYNASGEPFWNHVFIAALRDSSGQVINFVGIQHVVQRPVIDRGQGENNPFR</sequence>
<dbReference type="GO" id="GO:0003700">
    <property type="term" value="F:DNA-binding transcription factor activity"/>
    <property type="evidence" value="ECO:0007669"/>
    <property type="project" value="InterPro"/>
</dbReference>
<dbReference type="InterPro" id="IPR000014">
    <property type="entry name" value="PAS"/>
</dbReference>
<protein>
    <submittedName>
        <fullName evidence="7">Aureochrome2</fullName>
    </submittedName>
</protein>
<proteinExistence type="evidence at transcript level"/>
<dbReference type="AlphaFoldDB" id="A8QW56"/>
<dbReference type="Gene3D" id="1.20.5.170">
    <property type="match status" value="1"/>
</dbReference>
<dbReference type="PANTHER" id="PTHR47429">
    <property type="entry name" value="PROTEIN TWIN LOV 1"/>
    <property type="match status" value="1"/>
</dbReference>
<dbReference type="SUPFAM" id="SSF55785">
    <property type="entry name" value="PYP-like sensor domain (PAS domain)"/>
    <property type="match status" value="1"/>
</dbReference>
<dbReference type="EMBL" id="AB272981">
    <property type="protein sequence ID" value="BAF91491.1"/>
    <property type="molecule type" value="Genomic_DNA"/>
</dbReference>
<evidence type="ECO:0000256" key="1">
    <source>
        <dbReference type="ARBA" id="ARBA00022630"/>
    </source>
</evidence>
<dbReference type="Gene3D" id="3.30.450.20">
    <property type="entry name" value="PAS domain"/>
    <property type="match status" value="1"/>
</dbReference>
<accession>A8QW56</accession>
<dbReference type="EMBL" id="AB252505">
    <property type="protein sequence ID" value="BAF91489.1"/>
    <property type="molecule type" value="mRNA"/>
</dbReference>
<dbReference type="SUPFAM" id="SSF57959">
    <property type="entry name" value="Leucine zipper domain"/>
    <property type="match status" value="1"/>
</dbReference>
<evidence type="ECO:0000259" key="6">
    <source>
        <dbReference type="PROSITE" id="PS50217"/>
    </source>
</evidence>
<feature type="domain" description="PAS" evidence="5">
    <location>
        <begin position="238"/>
        <end position="284"/>
    </location>
</feature>
<dbReference type="CDD" id="cd14809">
    <property type="entry name" value="bZIP_AUREO-like"/>
    <property type="match status" value="1"/>
</dbReference>
<keyword evidence="2" id="KW-0288">FMN</keyword>
<evidence type="ECO:0000256" key="4">
    <source>
        <dbReference type="SAM" id="MobiDB-lite"/>
    </source>
</evidence>
<gene>
    <name evidence="7" type="primary">AUREO2</name>
</gene>
<dbReference type="GO" id="GO:0005634">
    <property type="term" value="C:nucleus"/>
    <property type="evidence" value="ECO:0007669"/>
    <property type="project" value="TreeGrafter"/>
</dbReference>
<feature type="region of interest" description="Disordered" evidence="4">
    <location>
        <begin position="114"/>
        <end position="137"/>
    </location>
</feature>
<dbReference type="Pfam" id="PF13426">
    <property type="entry name" value="PAS_9"/>
    <property type="match status" value="1"/>
</dbReference>
<dbReference type="NCBIfam" id="TIGR00229">
    <property type="entry name" value="sensory_box"/>
    <property type="match status" value="1"/>
</dbReference>
<dbReference type="InterPro" id="IPR035965">
    <property type="entry name" value="PAS-like_dom_sf"/>
</dbReference>
<keyword evidence="1" id="KW-0285">Flavoprotein</keyword>
<keyword evidence="3" id="KW-0157">Chromophore</keyword>
<dbReference type="SMR" id="A8QW56"/>
<dbReference type="PROSITE" id="PS50112">
    <property type="entry name" value="PAS"/>
    <property type="match status" value="1"/>
</dbReference>
<reference evidence="7" key="1">
    <citation type="journal article" date="2007" name="Proc. Natl. Acad. Sci. U.S.A.">
        <title>AUREOCHROME, a photoreceptor required for photomorphogenesis in stramenopiles.</title>
        <authorList>
            <person name="Takahashi F."/>
            <person name="Yamagata D."/>
            <person name="Ishikawa M."/>
            <person name="Fukamatsu Y."/>
            <person name="Ogura Y."/>
            <person name="Kasahara M."/>
            <person name="Kiyosue T."/>
            <person name="Kikuyama M."/>
            <person name="Wada M."/>
            <person name="Kataoka H."/>
        </authorList>
    </citation>
    <scope>NUCLEOTIDE SEQUENCE</scope>
</reference>
<evidence type="ECO:0000313" key="7">
    <source>
        <dbReference type="EMBL" id="BAF91489.1"/>
    </source>
</evidence>
<dbReference type="InterPro" id="IPR004827">
    <property type="entry name" value="bZIP"/>
</dbReference>
<organism evidence="7">
    <name type="scientific">Vaucheria frigida</name>
    <name type="common">Yellow-green alga</name>
    <name type="synonym">Conferva frigida</name>
    <dbReference type="NCBI Taxonomy" id="195983"/>
    <lineage>
        <taxon>Eukaryota</taxon>
        <taxon>Sar</taxon>
        <taxon>Stramenopiles</taxon>
        <taxon>Ochrophyta</taxon>
        <taxon>PX clade</taxon>
        <taxon>Xanthophyceae</taxon>
        <taxon>Vaucheriales</taxon>
        <taxon>Vaucheriaceae</taxon>
        <taxon>Vaucheria</taxon>
    </lineage>
</organism>